<proteinExistence type="predicted"/>
<dbReference type="AlphaFoldDB" id="A0A448X8R9"/>
<accession>A0A448X8R9</accession>
<sequence length="197" mass="21775">MNRRLEDNFASCDFGSGRKAGRAGHQKTNSDTFPNPRPQKCNLPTDCAMRVLKVGLLSVSHVCNSLRVALPSSCFRGGGGWEFDYPSEKETDRRSSLAVRGQRRLQHRLPASIRVTLPLKTHKPHLNSPRNSCSSRLVVSRQKGCTSHQFTAHRPSFQGNFDYPFVPGANGRGETSFRGASRLAFPAPGSLGFYSVR</sequence>
<name>A0A448X8R9_9PLAT</name>
<evidence type="ECO:0000256" key="1">
    <source>
        <dbReference type="SAM" id="MobiDB-lite"/>
    </source>
</evidence>
<keyword evidence="3" id="KW-1185">Reference proteome</keyword>
<protein>
    <submittedName>
        <fullName evidence="2">Uncharacterized protein</fullName>
    </submittedName>
</protein>
<gene>
    <name evidence="2" type="ORF">PXEA_LOCUS24445</name>
</gene>
<feature type="region of interest" description="Disordered" evidence="1">
    <location>
        <begin position="17"/>
        <end position="37"/>
    </location>
</feature>
<organism evidence="2 3">
    <name type="scientific">Protopolystoma xenopodis</name>
    <dbReference type="NCBI Taxonomy" id="117903"/>
    <lineage>
        <taxon>Eukaryota</taxon>
        <taxon>Metazoa</taxon>
        <taxon>Spiralia</taxon>
        <taxon>Lophotrochozoa</taxon>
        <taxon>Platyhelminthes</taxon>
        <taxon>Monogenea</taxon>
        <taxon>Polyopisthocotylea</taxon>
        <taxon>Polystomatidea</taxon>
        <taxon>Polystomatidae</taxon>
        <taxon>Protopolystoma</taxon>
    </lineage>
</organism>
<comment type="caution">
    <text evidence="2">The sequence shown here is derived from an EMBL/GenBank/DDBJ whole genome shotgun (WGS) entry which is preliminary data.</text>
</comment>
<reference evidence="2" key="1">
    <citation type="submission" date="2018-11" db="EMBL/GenBank/DDBJ databases">
        <authorList>
            <consortium name="Pathogen Informatics"/>
        </authorList>
    </citation>
    <scope>NUCLEOTIDE SEQUENCE</scope>
</reference>
<evidence type="ECO:0000313" key="2">
    <source>
        <dbReference type="EMBL" id="VEL31005.1"/>
    </source>
</evidence>
<evidence type="ECO:0000313" key="3">
    <source>
        <dbReference type="Proteomes" id="UP000784294"/>
    </source>
</evidence>
<dbReference type="Proteomes" id="UP000784294">
    <property type="component" value="Unassembled WGS sequence"/>
</dbReference>
<dbReference type="EMBL" id="CAAALY010117693">
    <property type="protein sequence ID" value="VEL31005.1"/>
    <property type="molecule type" value="Genomic_DNA"/>
</dbReference>